<evidence type="ECO:0000256" key="3">
    <source>
        <dbReference type="SAM" id="MobiDB-lite"/>
    </source>
</evidence>
<name>A0A6S6TVU6_9BACT</name>
<feature type="region of interest" description="Disordered" evidence="3">
    <location>
        <begin position="118"/>
        <end position="143"/>
    </location>
</feature>
<dbReference type="PANTHER" id="PTHR13966:SF5">
    <property type="entry name" value="ENDONUCLEASE G, MITOCHONDRIAL"/>
    <property type="match status" value="1"/>
</dbReference>
<dbReference type="InterPro" id="IPR044929">
    <property type="entry name" value="DNA/RNA_non-sp_Endonuclease_sf"/>
</dbReference>
<evidence type="ECO:0000256" key="1">
    <source>
        <dbReference type="PIRSR" id="PIRSR640255-1"/>
    </source>
</evidence>
<evidence type="ECO:0000259" key="5">
    <source>
        <dbReference type="SMART" id="SM00892"/>
    </source>
</evidence>
<dbReference type="PANTHER" id="PTHR13966">
    <property type="entry name" value="ENDONUCLEASE RELATED"/>
    <property type="match status" value="1"/>
</dbReference>
<dbReference type="InterPro" id="IPR044925">
    <property type="entry name" value="His-Me_finger_sf"/>
</dbReference>
<dbReference type="SMART" id="SM00477">
    <property type="entry name" value="NUC"/>
    <property type="match status" value="1"/>
</dbReference>
<feature type="compositionally biased region" description="Polar residues" evidence="3">
    <location>
        <begin position="130"/>
        <end position="141"/>
    </location>
</feature>
<keyword evidence="6" id="KW-0255">Endonuclease</keyword>
<evidence type="ECO:0000256" key="2">
    <source>
        <dbReference type="PIRSR" id="PIRSR640255-2"/>
    </source>
</evidence>
<gene>
    <name evidence="6" type="ORF">HELGO_WM17965</name>
</gene>
<organism evidence="6">
    <name type="scientific">uncultured Aureispira sp</name>
    <dbReference type="NCBI Taxonomy" id="1331704"/>
    <lineage>
        <taxon>Bacteria</taxon>
        <taxon>Pseudomonadati</taxon>
        <taxon>Bacteroidota</taxon>
        <taxon>Saprospiria</taxon>
        <taxon>Saprospirales</taxon>
        <taxon>Saprospiraceae</taxon>
        <taxon>Aureispira</taxon>
        <taxon>environmental samples</taxon>
    </lineage>
</organism>
<evidence type="ECO:0000313" key="6">
    <source>
        <dbReference type="EMBL" id="CAA6820278.1"/>
    </source>
</evidence>
<dbReference type="Pfam" id="PF01223">
    <property type="entry name" value="Endonuclease_NS"/>
    <property type="match status" value="1"/>
</dbReference>
<dbReference type="GO" id="GO:0004519">
    <property type="term" value="F:endonuclease activity"/>
    <property type="evidence" value="ECO:0007669"/>
    <property type="project" value="UniProtKB-KW"/>
</dbReference>
<dbReference type="InterPro" id="IPR040255">
    <property type="entry name" value="Non-specific_endonuclease"/>
</dbReference>
<keyword evidence="6" id="KW-0540">Nuclease</keyword>
<proteinExistence type="predicted"/>
<dbReference type="AlphaFoldDB" id="A0A6S6TVU6"/>
<feature type="compositionally biased region" description="Basic and acidic residues" evidence="3">
    <location>
        <begin position="118"/>
        <end position="128"/>
    </location>
</feature>
<dbReference type="InterPro" id="IPR001604">
    <property type="entry name" value="Endo_G_ENPP1-like_dom"/>
</dbReference>
<evidence type="ECO:0000259" key="4">
    <source>
        <dbReference type="SMART" id="SM00477"/>
    </source>
</evidence>
<feature type="domain" description="ENPP1-3/EXOG-like endonuclease/phosphodiesterase" evidence="4">
    <location>
        <begin position="85"/>
        <end position="280"/>
    </location>
</feature>
<sequence length="297" mass="33646">MSGVSKIVLLVVAALSGVLVLIMGNNPFGSGGEHTSDEVPTNTRYDISEDDDNQDVRIRDVDDNLPLGTLNYIPTQELGDQIVQYNYYTISYSNPHRNAEWVAYELLGARLDLSNREERQNFKSDPNVRSEASSSDYSNSGYDRGHLVPAHDMDFNATAMSESFYMTNVSPQVPAFNRGIWKRLEGQIRKWAKKEKRLYVITGPLLKKTIAEADRLSPTGPTIPRGFFKIVMDYEGSEKKAIAFMFKNKDIDQPLERFVTTIDLVERYTNLDFFPDLTAAEEATLESVSDLNLWIKH</sequence>
<dbReference type="EMBL" id="CACVAQ010000282">
    <property type="protein sequence ID" value="CAA6820278.1"/>
    <property type="molecule type" value="Genomic_DNA"/>
</dbReference>
<feature type="domain" description="DNA/RNA non-specific endonuclease/pyrophosphatase/phosphodiesterase" evidence="5">
    <location>
        <begin position="84"/>
        <end position="280"/>
    </location>
</feature>
<feature type="active site" description="Proton acceptor" evidence="1">
    <location>
        <position position="146"/>
    </location>
</feature>
<keyword evidence="2" id="KW-0479">Metal-binding</keyword>
<dbReference type="InterPro" id="IPR020821">
    <property type="entry name" value="ENPP1-3/EXOG-like_nuc-like"/>
</dbReference>
<dbReference type="SUPFAM" id="SSF54060">
    <property type="entry name" value="His-Me finger endonucleases"/>
    <property type="match status" value="1"/>
</dbReference>
<dbReference type="CDD" id="cd00091">
    <property type="entry name" value="NUC"/>
    <property type="match status" value="1"/>
</dbReference>
<keyword evidence="6" id="KW-0378">Hydrolase</keyword>
<dbReference type="GO" id="GO:0016787">
    <property type="term" value="F:hydrolase activity"/>
    <property type="evidence" value="ECO:0007669"/>
    <property type="project" value="InterPro"/>
</dbReference>
<protein>
    <submittedName>
        <fullName evidence="6">Endonuclease</fullName>
    </submittedName>
</protein>
<dbReference type="GO" id="GO:0003676">
    <property type="term" value="F:nucleic acid binding"/>
    <property type="evidence" value="ECO:0007669"/>
    <property type="project" value="InterPro"/>
</dbReference>
<feature type="region of interest" description="Disordered" evidence="3">
    <location>
        <begin position="30"/>
        <end position="52"/>
    </location>
</feature>
<dbReference type="Gene3D" id="3.40.570.10">
    <property type="entry name" value="Extracellular Endonuclease, subunit A"/>
    <property type="match status" value="1"/>
</dbReference>
<dbReference type="GO" id="GO:0046872">
    <property type="term" value="F:metal ion binding"/>
    <property type="evidence" value="ECO:0007669"/>
    <property type="project" value="UniProtKB-KW"/>
</dbReference>
<feature type="binding site" evidence="2">
    <location>
        <position position="177"/>
    </location>
    <ligand>
        <name>Mg(2+)</name>
        <dbReference type="ChEBI" id="CHEBI:18420"/>
        <note>catalytic</note>
    </ligand>
</feature>
<accession>A0A6S6TVU6</accession>
<reference evidence="6" key="1">
    <citation type="submission" date="2020-01" db="EMBL/GenBank/DDBJ databases">
        <authorList>
            <person name="Meier V. D."/>
            <person name="Meier V D."/>
        </authorList>
    </citation>
    <scope>NUCLEOTIDE SEQUENCE</scope>
    <source>
        <strain evidence="6">HLG_WM_MAG_10</strain>
    </source>
</reference>
<dbReference type="SMART" id="SM00892">
    <property type="entry name" value="Endonuclease_NS"/>
    <property type="match status" value="1"/>
</dbReference>